<dbReference type="InterPro" id="IPR019821">
    <property type="entry name" value="Kinesin_motor_CS"/>
</dbReference>
<dbReference type="EMBL" id="LFYR01002110">
    <property type="protein sequence ID" value="KMZ56896.1"/>
    <property type="molecule type" value="Genomic_DNA"/>
</dbReference>
<dbReference type="InterPro" id="IPR001752">
    <property type="entry name" value="Kinesin_motor_dom"/>
</dbReference>
<evidence type="ECO:0000256" key="1">
    <source>
        <dbReference type="ARBA" id="ARBA00022701"/>
    </source>
</evidence>
<dbReference type="GO" id="GO:0005524">
    <property type="term" value="F:ATP binding"/>
    <property type="evidence" value="ECO:0007669"/>
    <property type="project" value="UniProtKB-UniRule"/>
</dbReference>
<organism evidence="10 11">
    <name type="scientific">Zostera marina</name>
    <name type="common">Eelgrass</name>
    <dbReference type="NCBI Taxonomy" id="29655"/>
    <lineage>
        <taxon>Eukaryota</taxon>
        <taxon>Viridiplantae</taxon>
        <taxon>Streptophyta</taxon>
        <taxon>Embryophyta</taxon>
        <taxon>Tracheophyta</taxon>
        <taxon>Spermatophyta</taxon>
        <taxon>Magnoliopsida</taxon>
        <taxon>Liliopsida</taxon>
        <taxon>Zosteraceae</taxon>
        <taxon>Zostera</taxon>
    </lineage>
</organism>
<dbReference type="GO" id="GO:0051225">
    <property type="term" value="P:spindle assembly"/>
    <property type="evidence" value="ECO:0000318"/>
    <property type="project" value="GO_Central"/>
</dbReference>
<feature type="domain" description="Kinesin motor" evidence="9">
    <location>
        <begin position="111"/>
        <end position="436"/>
    </location>
</feature>
<dbReference type="SUPFAM" id="SSF52540">
    <property type="entry name" value="P-loop containing nucleoside triphosphate hydrolases"/>
    <property type="match status" value="1"/>
</dbReference>
<dbReference type="GO" id="GO:0016887">
    <property type="term" value="F:ATP hydrolysis activity"/>
    <property type="evidence" value="ECO:0000318"/>
    <property type="project" value="GO_Central"/>
</dbReference>
<feature type="coiled-coil region" evidence="7">
    <location>
        <begin position="452"/>
        <end position="507"/>
    </location>
</feature>
<dbReference type="Pfam" id="PF00225">
    <property type="entry name" value="Kinesin"/>
    <property type="match status" value="1"/>
</dbReference>
<dbReference type="GO" id="GO:0005874">
    <property type="term" value="C:microtubule"/>
    <property type="evidence" value="ECO:0000318"/>
    <property type="project" value="GO_Central"/>
</dbReference>
<evidence type="ECO:0000256" key="6">
    <source>
        <dbReference type="RuleBase" id="RU000394"/>
    </source>
</evidence>
<accession>A0A0K9NJE9</accession>
<keyword evidence="3 5" id="KW-0067">ATP-binding</keyword>
<feature type="region of interest" description="Disordered" evidence="8">
    <location>
        <begin position="700"/>
        <end position="735"/>
    </location>
</feature>
<dbReference type="OrthoDB" id="3176171at2759"/>
<dbReference type="InterPro" id="IPR027640">
    <property type="entry name" value="Kinesin-like_fam"/>
</dbReference>
<evidence type="ECO:0000256" key="7">
    <source>
        <dbReference type="SAM" id="Coils"/>
    </source>
</evidence>
<name>A0A0K9NJE9_ZOSMR</name>
<evidence type="ECO:0000256" key="5">
    <source>
        <dbReference type="PROSITE-ProRule" id="PRU00283"/>
    </source>
</evidence>
<dbReference type="PRINTS" id="PR00380">
    <property type="entry name" value="KINESINHEAVY"/>
</dbReference>
<evidence type="ECO:0000256" key="3">
    <source>
        <dbReference type="ARBA" id="ARBA00022840"/>
    </source>
</evidence>
<evidence type="ECO:0000313" key="10">
    <source>
        <dbReference type="EMBL" id="KMZ56896.1"/>
    </source>
</evidence>
<evidence type="ECO:0000256" key="2">
    <source>
        <dbReference type="ARBA" id="ARBA00022741"/>
    </source>
</evidence>
<dbReference type="GO" id="GO:0005737">
    <property type="term" value="C:cytoplasm"/>
    <property type="evidence" value="ECO:0000318"/>
    <property type="project" value="GO_Central"/>
</dbReference>
<comment type="similarity">
    <text evidence="5 6">Belongs to the TRAFAC class myosin-kinesin ATPase superfamily. Kinesin family.</text>
</comment>
<keyword evidence="4 5" id="KW-0505">Motor protein</keyword>
<dbReference type="InterPro" id="IPR027417">
    <property type="entry name" value="P-loop_NTPase"/>
</dbReference>
<proteinExistence type="inferred from homology"/>
<evidence type="ECO:0000259" key="9">
    <source>
        <dbReference type="PROSITE" id="PS50067"/>
    </source>
</evidence>
<dbReference type="SMART" id="SM00129">
    <property type="entry name" value="KISc"/>
    <property type="match status" value="1"/>
</dbReference>
<sequence length="735" mass="83021">MDAVEAPSLLFTSSPVNVSQLDTLPVTLDILQEHQDGSTVSESAIKAAIQALDGETILIPPELLQKADVSSVFYTLGTKYNSMARSLMDKYNQEHIERKLLYNEIMEMKGNIRVFCRCRPLSSEEVSKGHACSFDFDPSKNRELQIIASDASRKQFKFDHVFPPQTNQETVFAETLPIVRSVLDGYNACIFAYGQTGTGKTFTMEGTEETRGVNYRTLEDLFKISTNRSSTMRYQFYVSMLEVYNERIRDLLIVTDDNNINSKLDIKQTSEGKQEVLGLTSAQAYNTDEVWELLETGKRNRAVGSTSVNELSSRSHCLLRVTVMGENLINGTQRKSHLWLVDLAGSERIGKTEAEGERLKESQFINRSLSALGDVIAALASKNQHIPYRNSKLTHLLQSSLGGDCKTLMFVQISPSSSDVGETLCSLNFATRVRGVEHGPVRRQLDVESFKYKQMAEKLRQEEKEKEKMKENLQLMHVKYTSRENVIKNLLEKVRELEIQIHENNGHNPMNNLSKKFKDLENRYSRLPQPRRRENNPPLQASSSKIKKPPLPPNDQQHRQPLERIMSNNITMLSRRRSLLSSSVTETNKSTTVMQKRQSLAPQRRAPLATGAPLPSLQSLKRRASLIPLPPSSKMTPVSGKRCTRLQLKSFMSKTSEVEGSSGSKFGFTIQKRVVVDGSPAAHLRRPAQFMFPSKMRRMSVSNTAETNKFPAQKRVSLAPRRRASLAESKITSRR</sequence>
<evidence type="ECO:0000256" key="8">
    <source>
        <dbReference type="SAM" id="MobiDB-lite"/>
    </source>
</evidence>
<protein>
    <recommendedName>
        <fullName evidence="6">Kinesin-like protein</fullName>
    </recommendedName>
</protein>
<dbReference type="GO" id="GO:0003777">
    <property type="term" value="F:microtubule motor activity"/>
    <property type="evidence" value="ECO:0000318"/>
    <property type="project" value="GO_Central"/>
</dbReference>
<dbReference type="STRING" id="29655.A0A0K9NJE9"/>
<comment type="caution">
    <text evidence="10">The sequence shown here is derived from an EMBL/GenBank/DDBJ whole genome shotgun (WGS) entry which is preliminary data.</text>
</comment>
<dbReference type="CDD" id="cd01366">
    <property type="entry name" value="KISc_C_terminal"/>
    <property type="match status" value="1"/>
</dbReference>
<keyword evidence="2 5" id="KW-0547">Nucleotide-binding</keyword>
<feature type="region of interest" description="Disordered" evidence="8">
    <location>
        <begin position="580"/>
        <end position="613"/>
    </location>
</feature>
<keyword evidence="1 6" id="KW-0493">Microtubule</keyword>
<gene>
    <name evidence="10" type="ORF">ZOSMA_8G00400</name>
</gene>
<evidence type="ECO:0000313" key="11">
    <source>
        <dbReference type="Proteomes" id="UP000036987"/>
    </source>
</evidence>
<evidence type="ECO:0000256" key="4">
    <source>
        <dbReference type="ARBA" id="ARBA00023175"/>
    </source>
</evidence>
<reference evidence="11" key="1">
    <citation type="journal article" date="2016" name="Nature">
        <title>The genome of the seagrass Zostera marina reveals angiosperm adaptation to the sea.</title>
        <authorList>
            <person name="Olsen J.L."/>
            <person name="Rouze P."/>
            <person name="Verhelst B."/>
            <person name="Lin Y.-C."/>
            <person name="Bayer T."/>
            <person name="Collen J."/>
            <person name="Dattolo E."/>
            <person name="De Paoli E."/>
            <person name="Dittami S."/>
            <person name="Maumus F."/>
            <person name="Michel G."/>
            <person name="Kersting A."/>
            <person name="Lauritano C."/>
            <person name="Lohaus R."/>
            <person name="Toepel M."/>
            <person name="Tonon T."/>
            <person name="Vanneste K."/>
            <person name="Amirebrahimi M."/>
            <person name="Brakel J."/>
            <person name="Bostroem C."/>
            <person name="Chovatia M."/>
            <person name="Grimwood J."/>
            <person name="Jenkins J.W."/>
            <person name="Jueterbock A."/>
            <person name="Mraz A."/>
            <person name="Stam W.T."/>
            <person name="Tice H."/>
            <person name="Bornberg-Bauer E."/>
            <person name="Green P.J."/>
            <person name="Pearson G.A."/>
            <person name="Procaccini G."/>
            <person name="Duarte C.M."/>
            <person name="Schmutz J."/>
            <person name="Reusch T.B.H."/>
            <person name="Van de Peer Y."/>
        </authorList>
    </citation>
    <scope>NUCLEOTIDE SEQUENCE [LARGE SCALE GENOMIC DNA]</scope>
    <source>
        <strain evidence="11">cv. Finnish</strain>
    </source>
</reference>
<dbReference type="PANTHER" id="PTHR47972:SF2">
    <property type="entry name" value="KINESIN-LIKE PROTEIN KIN-14S"/>
    <property type="match status" value="1"/>
</dbReference>
<feature type="region of interest" description="Disordered" evidence="8">
    <location>
        <begin position="525"/>
        <end position="560"/>
    </location>
</feature>
<dbReference type="FunFam" id="3.40.850.10:FF:000113">
    <property type="entry name" value="Kinesin-like protein"/>
    <property type="match status" value="1"/>
</dbReference>
<dbReference type="Gene3D" id="3.40.850.10">
    <property type="entry name" value="Kinesin motor domain"/>
    <property type="match status" value="1"/>
</dbReference>
<dbReference type="PROSITE" id="PS00411">
    <property type="entry name" value="KINESIN_MOTOR_1"/>
    <property type="match status" value="1"/>
</dbReference>
<keyword evidence="11" id="KW-1185">Reference proteome</keyword>
<dbReference type="GO" id="GO:0007018">
    <property type="term" value="P:microtubule-based movement"/>
    <property type="evidence" value="ECO:0000318"/>
    <property type="project" value="GO_Central"/>
</dbReference>
<dbReference type="GO" id="GO:0005871">
    <property type="term" value="C:kinesin complex"/>
    <property type="evidence" value="ECO:0000318"/>
    <property type="project" value="GO_Central"/>
</dbReference>
<feature type="binding site" evidence="5">
    <location>
        <begin position="194"/>
        <end position="201"/>
    </location>
    <ligand>
        <name>ATP</name>
        <dbReference type="ChEBI" id="CHEBI:30616"/>
    </ligand>
</feature>
<dbReference type="Proteomes" id="UP000036987">
    <property type="component" value="Unassembled WGS sequence"/>
</dbReference>
<dbReference type="InterPro" id="IPR036961">
    <property type="entry name" value="Kinesin_motor_dom_sf"/>
</dbReference>
<dbReference type="PROSITE" id="PS50067">
    <property type="entry name" value="KINESIN_MOTOR_2"/>
    <property type="match status" value="1"/>
</dbReference>
<dbReference type="AlphaFoldDB" id="A0A0K9NJE9"/>
<feature type="compositionally biased region" description="Polar residues" evidence="8">
    <location>
        <begin position="584"/>
        <end position="601"/>
    </location>
</feature>
<dbReference type="GO" id="GO:0008017">
    <property type="term" value="F:microtubule binding"/>
    <property type="evidence" value="ECO:0000318"/>
    <property type="project" value="GO_Central"/>
</dbReference>
<dbReference type="PANTHER" id="PTHR47972">
    <property type="entry name" value="KINESIN-LIKE PROTEIN KLP-3"/>
    <property type="match status" value="1"/>
</dbReference>
<keyword evidence="7" id="KW-0175">Coiled coil</keyword>